<dbReference type="EMBL" id="FNZK01000003">
    <property type="protein sequence ID" value="SEJ06804.1"/>
    <property type="molecule type" value="Genomic_DNA"/>
</dbReference>
<feature type="binding site" evidence="11">
    <location>
        <position position="286"/>
    </location>
    <ligand>
        <name>thiamine diphosphate</name>
        <dbReference type="ChEBI" id="CHEBI:58937"/>
    </ligand>
</feature>
<feature type="binding site" evidence="11">
    <location>
        <position position="146"/>
    </location>
    <ligand>
        <name>Mg(2+)</name>
        <dbReference type="ChEBI" id="CHEBI:18420"/>
    </ligand>
</feature>
<evidence type="ECO:0000256" key="4">
    <source>
        <dbReference type="ARBA" id="ARBA00022679"/>
    </source>
</evidence>
<evidence type="ECO:0000256" key="11">
    <source>
        <dbReference type="HAMAP-Rule" id="MF_00315"/>
    </source>
</evidence>
<dbReference type="GO" id="GO:0000287">
    <property type="term" value="F:magnesium ion binding"/>
    <property type="evidence" value="ECO:0007669"/>
    <property type="project" value="UniProtKB-UniRule"/>
</dbReference>
<organism evidence="13 14">
    <name type="scientific">Propionispira arboris</name>
    <dbReference type="NCBI Taxonomy" id="84035"/>
    <lineage>
        <taxon>Bacteria</taxon>
        <taxon>Bacillati</taxon>
        <taxon>Bacillota</taxon>
        <taxon>Negativicutes</taxon>
        <taxon>Selenomonadales</taxon>
        <taxon>Selenomonadaceae</taxon>
        <taxon>Propionispira</taxon>
    </lineage>
</organism>
<evidence type="ECO:0000256" key="9">
    <source>
        <dbReference type="ARBA" id="ARBA00023229"/>
    </source>
</evidence>
<keyword evidence="8 11" id="KW-0786">Thiamine pyrophosphate</keyword>
<dbReference type="AlphaFoldDB" id="A0A1H6VUT0"/>
<name>A0A1H6VUT0_9FIRM</name>
<evidence type="ECO:0000256" key="3">
    <source>
        <dbReference type="ARBA" id="ARBA00011738"/>
    </source>
</evidence>
<feature type="binding site" evidence="11">
    <location>
        <position position="175"/>
    </location>
    <ligand>
        <name>Mg(2+)</name>
        <dbReference type="ChEBI" id="CHEBI:18420"/>
    </ligand>
</feature>
<dbReference type="NCBIfam" id="NF003933">
    <property type="entry name" value="PRK05444.2-2"/>
    <property type="match status" value="1"/>
</dbReference>
<evidence type="ECO:0000256" key="7">
    <source>
        <dbReference type="ARBA" id="ARBA00022977"/>
    </source>
</evidence>
<comment type="pathway">
    <text evidence="1 11">Metabolic intermediate biosynthesis; 1-deoxy-D-xylulose 5-phosphate biosynthesis; 1-deoxy-D-xylulose 5-phosphate from D-glyceraldehyde 3-phosphate and pyruvate: step 1/1.</text>
</comment>
<dbReference type="InterPro" id="IPR033248">
    <property type="entry name" value="Transketolase_C"/>
</dbReference>
<dbReference type="InterPro" id="IPR029061">
    <property type="entry name" value="THDP-binding"/>
</dbReference>
<comment type="similarity">
    <text evidence="2 11">Belongs to the transketolase family. DXPS subfamily.</text>
</comment>
<sequence>MNHILDTIDTPDALKNLSLGELKKLAQELRGFIIQNVAKTGGHLAPSLGVVDLTVALYKVFNCPSDKIVWDVGHQAYAHKILTGRRDAFHTLRQSGGITGFPNRSESKYDSFGVGHSSTSISAALGMAIARDLDHKKNHVITVIGDGALTGGEAFEALNHAGDLGKDLIVILNDNEMSIDRNVGAMSEYLSKMRTAPKYNKAKKDLEGLLRRIPAIGDTVLKTAEHIKDSVRFFLVPGGLFEEMGFTYVGPIDGNNMEILLEVLEQAKKMHGPILIHTLTKKGKGYLPAEIEPDKFHGIGKFDIASGEPNKAATNIPSYTSVFSKALIELAQTNEDIVAITAAMPSGTGLKKFGEFYPTRLFDVGIAEQHAITLAAGLASQGKKPVVVLYSTFAQRAYDQILHDVCLQNLPVVLGLDRAGLVGEDGPTHHGVFDYSYLRHMPNLTIMAPKDENELRQMLGTAIAMEGPVVLRYPRGCGLGVPIEADFSGIPIGKAEQIRSGGKIAFVGIGSMVDVCVKASDLLRADGVESTVINARFVKPLDHILLQQLARQMDVIVTVEDNVLAGGFGSAILELLNEDQLNDVKVLRCGLPDHFIEQGSRNELLEKYNLTGETIAAMVRNFIQ</sequence>
<dbReference type="RefSeq" id="WP_091829342.1">
    <property type="nucleotide sequence ID" value="NZ_FNZK01000003.1"/>
</dbReference>
<comment type="cofactor">
    <cofactor evidence="11">
        <name>thiamine diphosphate</name>
        <dbReference type="ChEBI" id="CHEBI:58937"/>
    </cofactor>
    <text evidence="11">Binds 1 thiamine pyrophosphate per subunit.</text>
</comment>
<evidence type="ECO:0000259" key="12">
    <source>
        <dbReference type="SMART" id="SM00861"/>
    </source>
</evidence>
<dbReference type="STRING" id="84035.SAMN05660742_10339"/>
<keyword evidence="5 11" id="KW-0479">Metal-binding</keyword>
<comment type="subunit">
    <text evidence="3 11">Homodimer.</text>
</comment>
<dbReference type="SUPFAM" id="SSF52922">
    <property type="entry name" value="TK C-terminal domain-like"/>
    <property type="match status" value="1"/>
</dbReference>
<evidence type="ECO:0000256" key="5">
    <source>
        <dbReference type="ARBA" id="ARBA00022723"/>
    </source>
</evidence>
<evidence type="ECO:0000256" key="6">
    <source>
        <dbReference type="ARBA" id="ARBA00022842"/>
    </source>
</evidence>
<dbReference type="PANTHER" id="PTHR43322:SF5">
    <property type="entry name" value="1-DEOXY-D-XYLULOSE-5-PHOSPHATE SYNTHASE, CHLOROPLASTIC"/>
    <property type="match status" value="1"/>
</dbReference>
<evidence type="ECO:0000256" key="10">
    <source>
        <dbReference type="ARBA" id="ARBA00055605"/>
    </source>
</evidence>
<keyword evidence="7 11" id="KW-0784">Thiamine biosynthesis</keyword>
<gene>
    <name evidence="11" type="primary">dxs</name>
    <name evidence="13" type="ORF">SAMN05660742_10339</name>
</gene>
<dbReference type="InterPro" id="IPR020826">
    <property type="entry name" value="Transketolase_BS"/>
</dbReference>
<dbReference type="SUPFAM" id="SSF52518">
    <property type="entry name" value="Thiamin diphosphate-binding fold (THDP-binding)"/>
    <property type="match status" value="2"/>
</dbReference>
<dbReference type="GO" id="GO:0030976">
    <property type="term" value="F:thiamine pyrophosphate binding"/>
    <property type="evidence" value="ECO:0007669"/>
    <property type="project" value="UniProtKB-UniRule"/>
</dbReference>
<dbReference type="Pfam" id="PF13292">
    <property type="entry name" value="DXP_synthase_N"/>
    <property type="match status" value="1"/>
</dbReference>
<dbReference type="CDD" id="cd02007">
    <property type="entry name" value="TPP_DXS"/>
    <property type="match status" value="1"/>
</dbReference>
<comment type="function">
    <text evidence="10 11">Catalyzes the acyloin condensation reaction between C atoms 2 and 3 of pyruvate and glyceraldehyde 3-phosphate to yield 1-deoxy-D-xylulose-5-phosphate (DXP).</text>
</comment>
<dbReference type="InterPro" id="IPR005475">
    <property type="entry name" value="Transketolase-like_Pyr-bd"/>
</dbReference>
<keyword evidence="9 11" id="KW-0414">Isoprene biosynthesis</keyword>
<evidence type="ECO:0000256" key="2">
    <source>
        <dbReference type="ARBA" id="ARBA00011081"/>
    </source>
</evidence>
<dbReference type="UniPathway" id="UPA00064">
    <property type="reaction ID" value="UER00091"/>
</dbReference>
<feature type="binding site" evidence="11">
    <location>
        <begin position="147"/>
        <end position="148"/>
    </location>
    <ligand>
        <name>thiamine diphosphate</name>
        <dbReference type="ChEBI" id="CHEBI:58937"/>
    </ligand>
</feature>
<dbReference type="FunFam" id="3.40.50.970:FF:000005">
    <property type="entry name" value="1-deoxy-D-xylulose-5-phosphate synthase"/>
    <property type="match status" value="1"/>
</dbReference>
<dbReference type="InterPro" id="IPR005477">
    <property type="entry name" value="Dxylulose-5-P_synthase"/>
</dbReference>
<dbReference type="GO" id="GO:0009228">
    <property type="term" value="P:thiamine biosynthetic process"/>
    <property type="evidence" value="ECO:0007669"/>
    <property type="project" value="UniProtKB-UniRule"/>
</dbReference>
<dbReference type="Pfam" id="PF02779">
    <property type="entry name" value="Transket_pyr"/>
    <property type="match status" value="1"/>
</dbReference>
<proteinExistence type="inferred from homology"/>
<comment type="cofactor">
    <cofactor evidence="11">
        <name>Mg(2+)</name>
        <dbReference type="ChEBI" id="CHEBI:18420"/>
    </cofactor>
    <text evidence="11">Binds 1 Mg(2+) ion per subunit.</text>
</comment>
<evidence type="ECO:0000256" key="8">
    <source>
        <dbReference type="ARBA" id="ARBA00023052"/>
    </source>
</evidence>
<dbReference type="PANTHER" id="PTHR43322">
    <property type="entry name" value="1-D-DEOXYXYLULOSE 5-PHOSPHATE SYNTHASE-RELATED"/>
    <property type="match status" value="1"/>
</dbReference>
<feature type="binding site" evidence="11">
    <location>
        <position position="74"/>
    </location>
    <ligand>
        <name>thiamine diphosphate</name>
        <dbReference type="ChEBI" id="CHEBI:58937"/>
    </ligand>
</feature>
<dbReference type="InterPro" id="IPR049557">
    <property type="entry name" value="Transketolase_CS"/>
</dbReference>
<dbReference type="SMART" id="SM00861">
    <property type="entry name" value="Transket_pyr"/>
    <property type="match status" value="1"/>
</dbReference>
<dbReference type="GO" id="GO:0019288">
    <property type="term" value="P:isopentenyl diphosphate biosynthetic process, methylerythritol 4-phosphate pathway"/>
    <property type="evidence" value="ECO:0007669"/>
    <property type="project" value="TreeGrafter"/>
</dbReference>
<evidence type="ECO:0000256" key="1">
    <source>
        <dbReference type="ARBA" id="ARBA00004980"/>
    </source>
</evidence>
<dbReference type="Proteomes" id="UP000199662">
    <property type="component" value="Unassembled WGS sequence"/>
</dbReference>
<dbReference type="InterPro" id="IPR009014">
    <property type="entry name" value="Transketo_C/PFOR_II"/>
</dbReference>
<feature type="binding site" evidence="11">
    <location>
        <begin position="115"/>
        <end position="117"/>
    </location>
    <ligand>
        <name>thiamine diphosphate</name>
        <dbReference type="ChEBI" id="CHEBI:58937"/>
    </ligand>
</feature>
<feature type="binding site" evidence="11">
    <location>
        <position position="175"/>
    </location>
    <ligand>
        <name>thiamine diphosphate</name>
        <dbReference type="ChEBI" id="CHEBI:58937"/>
    </ligand>
</feature>
<dbReference type="NCBIfam" id="TIGR00204">
    <property type="entry name" value="dxs"/>
    <property type="match status" value="1"/>
</dbReference>
<dbReference type="PROSITE" id="PS00801">
    <property type="entry name" value="TRANSKETOLASE_1"/>
    <property type="match status" value="1"/>
</dbReference>
<keyword evidence="6 11" id="KW-0460">Magnesium</keyword>
<dbReference type="Gene3D" id="3.40.50.970">
    <property type="match status" value="2"/>
</dbReference>
<keyword evidence="4 11" id="KW-0808">Transferase</keyword>
<dbReference type="FunFam" id="3.40.50.920:FF:000002">
    <property type="entry name" value="1-deoxy-D-xylulose-5-phosphate synthase"/>
    <property type="match status" value="1"/>
</dbReference>
<evidence type="ECO:0000313" key="13">
    <source>
        <dbReference type="EMBL" id="SEJ06804.1"/>
    </source>
</evidence>
<dbReference type="Pfam" id="PF02780">
    <property type="entry name" value="Transketolase_C"/>
    <property type="match status" value="1"/>
</dbReference>
<comment type="catalytic activity">
    <reaction evidence="11">
        <text>D-glyceraldehyde 3-phosphate + pyruvate + H(+) = 1-deoxy-D-xylulose 5-phosphate + CO2</text>
        <dbReference type="Rhea" id="RHEA:12605"/>
        <dbReference type="ChEBI" id="CHEBI:15361"/>
        <dbReference type="ChEBI" id="CHEBI:15378"/>
        <dbReference type="ChEBI" id="CHEBI:16526"/>
        <dbReference type="ChEBI" id="CHEBI:57792"/>
        <dbReference type="ChEBI" id="CHEBI:59776"/>
        <dbReference type="EC" id="2.2.1.7"/>
    </reaction>
</comment>
<dbReference type="GO" id="GO:0008661">
    <property type="term" value="F:1-deoxy-D-xylulose-5-phosphate synthase activity"/>
    <property type="evidence" value="ECO:0007669"/>
    <property type="project" value="UniProtKB-UniRule"/>
</dbReference>
<dbReference type="GO" id="GO:0016114">
    <property type="term" value="P:terpenoid biosynthetic process"/>
    <property type="evidence" value="ECO:0007669"/>
    <property type="project" value="UniProtKB-UniRule"/>
</dbReference>
<feature type="binding site" evidence="11">
    <location>
        <position position="368"/>
    </location>
    <ligand>
        <name>thiamine diphosphate</name>
        <dbReference type="ChEBI" id="CHEBI:58937"/>
    </ligand>
</feature>
<protein>
    <recommendedName>
        <fullName evidence="11">1-deoxy-D-xylulose-5-phosphate synthase</fullName>
        <ecNumber evidence="11">2.2.1.7</ecNumber>
    </recommendedName>
    <alternativeName>
        <fullName evidence="11">1-deoxyxylulose-5-phosphate synthase</fullName>
        <shortName evidence="11">DXP synthase</shortName>
        <shortName evidence="11">DXPS</shortName>
    </alternativeName>
</protein>
<dbReference type="PROSITE" id="PS00802">
    <property type="entry name" value="TRANSKETOLASE_2"/>
    <property type="match status" value="1"/>
</dbReference>
<dbReference type="GO" id="GO:0005829">
    <property type="term" value="C:cytosol"/>
    <property type="evidence" value="ECO:0007669"/>
    <property type="project" value="TreeGrafter"/>
</dbReference>
<dbReference type="Gene3D" id="3.40.50.920">
    <property type="match status" value="1"/>
</dbReference>
<reference evidence="13 14" key="1">
    <citation type="submission" date="2016-10" db="EMBL/GenBank/DDBJ databases">
        <authorList>
            <person name="de Groot N.N."/>
        </authorList>
    </citation>
    <scope>NUCLEOTIDE SEQUENCE [LARGE SCALE GENOMIC DNA]</scope>
    <source>
        <strain evidence="13 14">DSM 2179</strain>
    </source>
</reference>
<evidence type="ECO:0000313" key="14">
    <source>
        <dbReference type="Proteomes" id="UP000199662"/>
    </source>
</evidence>
<feature type="domain" description="Transketolase-like pyrimidine-binding" evidence="12">
    <location>
        <begin position="317"/>
        <end position="481"/>
    </location>
</feature>
<dbReference type="CDD" id="cd07033">
    <property type="entry name" value="TPP_PYR_DXS_TK_like"/>
    <property type="match status" value="1"/>
</dbReference>
<accession>A0A1H6VUT0</accession>
<dbReference type="EC" id="2.2.1.7" evidence="11"/>
<dbReference type="HAMAP" id="MF_00315">
    <property type="entry name" value="DXP_synth"/>
    <property type="match status" value="1"/>
</dbReference>
<keyword evidence="14" id="KW-1185">Reference proteome</keyword>